<feature type="domain" description="EamA" evidence="2">
    <location>
        <begin position="150"/>
        <end position="275"/>
    </location>
</feature>
<dbReference type="InterPro" id="IPR037185">
    <property type="entry name" value="EmrE-like"/>
</dbReference>
<dbReference type="PANTHER" id="PTHR22911">
    <property type="entry name" value="ACYL-MALONYL CONDENSING ENZYME-RELATED"/>
    <property type="match status" value="1"/>
</dbReference>
<evidence type="ECO:0000313" key="4">
    <source>
        <dbReference type="Proteomes" id="UP001174932"/>
    </source>
</evidence>
<feature type="transmembrane region" description="Helical" evidence="1">
    <location>
        <begin position="69"/>
        <end position="90"/>
    </location>
</feature>
<proteinExistence type="predicted"/>
<feature type="transmembrane region" description="Helical" evidence="1">
    <location>
        <begin position="96"/>
        <end position="117"/>
    </location>
</feature>
<feature type="transmembrane region" description="Helical" evidence="1">
    <location>
        <begin position="149"/>
        <end position="169"/>
    </location>
</feature>
<dbReference type="InterPro" id="IPR000620">
    <property type="entry name" value="EamA_dom"/>
</dbReference>
<keyword evidence="4" id="KW-1185">Reference proteome</keyword>
<feature type="transmembrane region" description="Helical" evidence="1">
    <location>
        <begin position="35"/>
        <end position="57"/>
    </location>
</feature>
<name>A0ABT8YJ48_9HYPH</name>
<feature type="transmembrane region" description="Helical" evidence="1">
    <location>
        <begin position="208"/>
        <end position="226"/>
    </location>
</feature>
<keyword evidence="1" id="KW-1133">Transmembrane helix</keyword>
<evidence type="ECO:0000313" key="3">
    <source>
        <dbReference type="EMBL" id="MDO6963309.1"/>
    </source>
</evidence>
<feature type="transmembrane region" description="Helical" evidence="1">
    <location>
        <begin position="124"/>
        <end position="143"/>
    </location>
</feature>
<organism evidence="3 4">
    <name type="scientific">Rhizobium alvei</name>
    <dbReference type="NCBI Taxonomy" id="1132659"/>
    <lineage>
        <taxon>Bacteria</taxon>
        <taxon>Pseudomonadati</taxon>
        <taxon>Pseudomonadota</taxon>
        <taxon>Alphaproteobacteria</taxon>
        <taxon>Hyphomicrobiales</taxon>
        <taxon>Rhizobiaceae</taxon>
        <taxon>Rhizobium/Agrobacterium group</taxon>
        <taxon>Rhizobium</taxon>
    </lineage>
</organism>
<protein>
    <submittedName>
        <fullName evidence="3">DMT family transporter</fullName>
    </submittedName>
</protein>
<evidence type="ECO:0000259" key="2">
    <source>
        <dbReference type="Pfam" id="PF00892"/>
    </source>
</evidence>
<keyword evidence="1" id="KW-0472">Membrane</keyword>
<dbReference type="Proteomes" id="UP001174932">
    <property type="component" value="Unassembled WGS sequence"/>
</dbReference>
<feature type="domain" description="EamA" evidence="2">
    <location>
        <begin position="9"/>
        <end position="141"/>
    </location>
</feature>
<feature type="transmembrane region" description="Helical" evidence="1">
    <location>
        <begin position="233"/>
        <end position="253"/>
    </location>
</feature>
<dbReference type="PANTHER" id="PTHR22911:SF135">
    <property type="entry name" value="BLR4310 PROTEIN"/>
    <property type="match status" value="1"/>
</dbReference>
<evidence type="ECO:0000256" key="1">
    <source>
        <dbReference type="SAM" id="Phobius"/>
    </source>
</evidence>
<reference evidence="3" key="2">
    <citation type="submission" date="2023-07" db="EMBL/GenBank/DDBJ databases">
        <authorList>
            <person name="Shen H."/>
        </authorList>
    </citation>
    <scope>NUCLEOTIDE SEQUENCE</scope>
    <source>
        <strain evidence="3">TNR-22</strain>
    </source>
</reference>
<dbReference type="SUPFAM" id="SSF103481">
    <property type="entry name" value="Multidrug resistance efflux transporter EmrE"/>
    <property type="match status" value="2"/>
</dbReference>
<gene>
    <name evidence="3" type="ORF">Q4481_05025</name>
</gene>
<accession>A0ABT8YJ48</accession>
<feature type="transmembrane region" description="Helical" evidence="1">
    <location>
        <begin position="259"/>
        <end position="280"/>
    </location>
</feature>
<reference evidence="3" key="1">
    <citation type="journal article" date="2015" name="Int. J. Syst. Evol. Microbiol.">
        <title>Rhizobium alvei sp. nov., isolated from a freshwater river.</title>
        <authorList>
            <person name="Sheu S.Y."/>
            <person name="Huang H.W."/>
            <person name="Young C.C."/>
            <person name="Chen W.M."/>
        </authorList>
    </citation>
    <scope>NUCLEOTIDE SEQUENCE</scope>
    <source>
        <strain evidence="3">TNR-22</strain>
    </source>
</reference>
<feature type="transmembrane region" description="Helical" evidence="1">
    <location>
        <begin position="176"/>
        <end position="196"/>
    </location>
</feature>
<dbReference type="EMBL" id="JAUOZU010000005">
    <property type="protein sequence ID" value="MDO6963309.1"/>
    <property type="molecule type" value="Genomic_DNA"/>
</dbReference>
<dbReference type="RefSeq" id="WP_304375226.1">
    <property type="nucleotide sequence ID" value="NZ_JAUOZU010000005.1"/>
</dbReference>
<keyword evidence="1" id="KW-0812">Transmembrane</keyword>
<dbReference type="Pfam" id="PF00892">
    <property type="entry name" value="EamA"/>
    <property type="match status" value="2"/>
</dbReference>
<sequence>MSAARDYQLGLLFVTLSAITWSTAGFFTRLIGLDYATMIAGRGIFGALGIFIVILATHRRNWMTPFATMGRIGLLYVAIVVVGMIAFVGSLGLTSVAHSAVIFATIPFISALLGWIFLRERPAFEAVAASLVALVGVGIMVGFGADGGIIGDFLSLLATVCMALSIIIIRGHTQVSITACACLGSLMSGLVCLPFASLSTIGAGDIGLLAMFGLMNSAAGLTLFSLGSRRLPAIETALISTLDTPLAPLWVWLAFNETAGLQTLVGGVIVLLAVIGHILMSQRRQRA</sequence>
<comment type="caution">
    <text evidence="3">The sequence shown here is derived from an EMBL/GenBank/DDBJ whole genome shotgun (WGS) entry which is preliminary data.</text>
</comment>